<dbReference type="STRING" id="379066.GAU_1650"/>
<evidence type="ECO:0000313" key="10">
    <source>
        <dbReference type="Proteomes" id="UP000002209"/>
    </source>
</evidence>
<feature type="transmembrane region" description="Helical" evidence="7">
    <location>
        <begin position="182"/>
        <end position="205"/>
    </location>
</feature>
<evidence type="ECO:0000256" key="7">
    <source>
        <dbReference type="SAM" id="Phobius"/>
    </source>
</evidence>
<keyword evidence="10" id="KW-1185">Reference proteome</keyword>
<comment type="similarity">
    <text evidence="2">Belongs to the complex I subunit 4 family.</text>
</comment>
<name>C1A8Y2_GEMAT</name>
<feature type="transmembrane region" description="Helical" evidence="7">
    <location>
        <begin position="225"/>
        <end position="244"/>
    </location>
</feature>
<keyword evidence="5 7" id="KW-0472">Membrane</keyword>
<feature type="transmembrane region" description="Helical" evidence="7">
    <location>
        <begin position="423"/>
        <end position="442"/>
    </location>
</feature>
<feature type="transmembrane region" description="Helical" evidence="7">
    <location>
        <begin position="319"/>
        <end position="339"/>
    </location>
</feature>
<dbReference type="HOGENOM" id="CLU_007100_4_4_0"/>
<dbReference type="eggNOG" id="COG1008">
    <property type="taxonomic scope" value="Bacteria"/>
</dbReference>
<feature type="transmembrane region" description="Helical" evidence="7">
    <location>
        <begin position="388"/>
        <end position="417"/>
    </location>
</feature>
<dbReference type="InterPro" id="IPR001750">
    <property type="entry name" value="ND/Mrp_TM"/>
</dbReference>
<proteinExistence type="inferred from homology"/>
<sequence>MLLSLGIDRWVLPAMLLWPVLAAVLVRIGGRDVSRDDAGNEAPSGGPDARVLTLAALAVEALLAVAVWGVFDVDGRGWQARVDIPWLADLGATLSLGVDGLSLPMVVLTAFVVPLALLGSWNNVRVRTPAFGALLLLLTSGLVGVFITLDLLAFYLAWELMLIPTYLLVGVWGAAGTSRASLRYVLFTLVGSLLMLVAIIALWNAGGGTSLHIDHLLQVALSPRAQLWMFLAFFAAFAVKSALVPFHTWLPDAQSAAPTVAAVTLGLKVGAYAILRFAIPLFPAAAMDYTVRSTILVLSVIAVVYGALVAMAQRDFKRVISYSSVSHLGLIMLGSFVLTPQSVQGAVMSIVSSGIATTALFLLAGMLEDRRATTAFSAFGGLAKVLPWFSVALIVSMLSTVALPGTIGFVGEFLVLIGTYAEFPVLAVIATSGVIFAAVYGLRAVQQLLFEKVDTEANGALPDLSGRERFVMVTLVAAMVYLGVAPHAILQRADRASQALIESVRFGPNAPTTLPPVSLSR</sequence>
<dbReference type="AlphaFoldDB" id="C1A8Y2"/>
<evidence type="ECO:0000256" key="4">
    <source>
        <dbReference type="ARBA" id="ARBA00022989"/>
    </source>
</evidence>
<dbReference type="Pfam" id="PF00361">
    <property type="entry name" value="Proton_antipo_M"/>
    <property type="match status" value="1"/>
</dbReference>
<keyword evidence="4 7" id="KW-1133">Transmembrane helix</keyword>
<evidence type="ECO:0000313" key="9">
    <source>
        <dbReference type="EMBL" id="BAH38692.1"/>
    </source>
</evidence>
<evidence type="ECO:0000256" key="1">
    <source>
        <dbReference type="ARBA" id="ARBA00004127"/>
    </source>
</evidence>
<dbReference type="GO" id="GO:0015990">
    <property type="term" value="P:electron transport coupled proton transport"/>
    <property type="evidence" value="ECO:0007669"/>
    <property type="project" value="TreeGrafter"/>
</dbReference>
<dbReference type="KEGG" id="gau:GAU_1650"/>
<feature type="transmembrane region" description="Helical" evidence="7">
    <location>
        <begin position="12"/>
        <end position="30"/>
    </location>
</feature>
<comment type="subcellular location">
    <subcellularLocation>
        <location evidence="1">Endomembrane system</location>
        <topology evidence="1">Multi-pass membrane protein</topology>
    </subcellularLocation>
    <subcellularLocation>
        <location evidence="6">Membrane</location>
        <topology evidence="6">Multi-pass membrane protein</topology>
    </subcellularLocation>
</comment>
<dbReference type="InterPro" id="IPR003918">
    <property type="entry name" value="NADH_UbQ_OxRdtase"/>
</dbReference>
<evidence type="ECO:0000256" key="5">
    <source>
        <dbReference type="ARBA" id="ARBA00023136"/>
    </source>
</evidence>
<dbReference type="GO" id="GO:0012505">
    <property type="term" value="C:endomembrane system"/>
    <property type="evidence" value="ECO:0007669"/>
    <property type="project" value="UniProtKB-SubCell"/>
</dbReference>
<feature type="transmembrane region" description="Helical" evidence="7">
    <location>
        <begin position="51"/>
        <end position="71"/>
    </location>
</feature>
<keyword evidence="9" id="KW-0560">Oxidoreductase</keyword>
<feature type="transmembrane region" description="Helical" evidence="7">
    <location>
        <begin position="291"/>
        <end position="312"/>
    </location>
</feature>
<dbReference type="GO" id="GO:0016020">
    <property type="term" value="C:membrane"/>
    <property type="evidence" value="ECO:0007669"/>
    <property type="project" value="UniProtKB-SubCell"/>
</dbReference>
<accession>C1A8Y2</accession>
<dbReference type="GO" id="GO:0003954">
    <property type="term" value="F:NADH dehydrogenase activity"/>
    <property type="evidence" value="ECO:0007669"/>
    <property type="project" value="TreeGrafter"/>
</dbReference>
<evidence type="ECO:0000256" key="3">
    <source>
        <dbReference type="ARBA" id="ARBA00022692"/>
    </source>
</evidence>
<dbReference type="GO" id="GO:0048039">
    <property type="term" value="F:ubiquinone binding"/>
    <property type="evidence" value="ECO:0007669"/>
    <property type="project" value="TreeGrafter"/>
</dbReference>
<feature type="transmembrane region" description="Helical" evidence="7">
    <location>
        <begin position="470"/>
        <end position="490"/>
    </location>
</feature>
<feature type="transmembrane region" description="Helical" evidence="7">
    <location>
        <begin position="91"/>
        <end position="118"/>
    </location>
</feature>
<dbReference type="NCBIfam" id="TIGR01972">
    <property type="entry name" value="NDH_I_M"/>
    <property type="match status" value="1"/>
</dbReference>
<gene>
    <name evidence="9" type="primary">nuoM</name>
    <name evidence="9" type="ordered locus">GAU_1650</name>
</gene>
<dbReference type="PANTHER" id="PTHR43507:SF1">
    <property type="entry name" value="NADH-UBIQUINONE OXIDOREDUCTASE CHAIN 4"/>
    <property type="match status" value="1"/>
</dbReference>
<dbReference type="Proteomes" id="UP000002209">
    <property type="component" value="Chromosome"/>
</dbReference>
<feature type="transmembrane region" description="Helical" evidence="7">
    <location>
        <begin position="130"/>
        <end position="149"/>
    </location>
</feature>
<dbReference type="EMBL" id="AP009153">
    <property type="protein sequence ID" value="BAH38692.1"/>
    <property type="molecule type" value="Genomic_DNA"/>
</dbReference>
<dbReference type="PRINTS" id="PR01437">
    <property type="entry name" value="NUOXDRDTASE4"/>
</dbReference>
<evidence type="ECO:0000256" key="6">
    <source>
        <dbReference type="RuleBase" id="RU000320"/>
    </source>
</evidence>
<feature type="domain" description="NADH:quinone oxidoreductase/Mrp antiporter transmembrane" evidence="8">
    <location>
        <begin position="150"/>
        <end position="431"/>
    </location>
</feature>
<reference evidence="10" key="1">
    <citation type="submission" date="2006-03" db="EMBL/GenBank/DDBJ databases">
        <title>Complete genome sequence of Gemmatimonas aurantiaca T-27 that represents a novel phylum Gemmatimonadetes.</title>
        <authorList>
            <person name="Takasaki K."/>
            <person name="Ichikawa N."/>
            <person name="Miura H."/>
            <person name="Matsushita S."/>
            <person name="Watanabe Y."/>
            <person name="Oguchi A."/>
            <person name="Ankai A."/>
            <person name="Yashiro I."/>
            <person name="Takahashi M."/>
            <person name="Terui Y."/>
            <person name="Fukui S."/>
            <person name="Yokoyama H."/>
            <person name="Tanikawa S."/>
            <person name="Hanada S."/>
            <person name="Kamagata Y."/>
            <person name="Fujita N."/>
        </authorList>
    </citation>
    <scope>NUCLEOTIDE SEQUENCE [LARGE SCALE GENOMIC DNA]</scope>
    <source>
        <strain evidence="10">T-27 / DSM 14586 / JCM 11422 / NBRC 100505</strain>
    </source>
</reference>
<dbReference type="EC" id="1.6.5.11" evidence="9"/>
<keyword evidence="3 6" id="KW-0812">Transmembrane</keyword>
<dbReference type="GO" id="GO:0008137">
    <property type="term" value="F:NADH dehydrogenase (ubiquinone) activity"/>
    <property type="evidence" value="ECO:0007669"/>
    <property type="project" value="InterPro"/>
</dbReference>
<feature type="transmembrane region" description="Helical" evidence="7">
    <location>
        <begin position="345"/>
        <end position="367"/>
    </location>
</feature>
<dbReference type="PANTHER" id="PTHR43507">
    <property type="entry name" value="NADH-UBIQUINONE OXIDOREDUCTASE CHAIN 4"/>
    <property type="match status" value="1"/>
</dbReference>
<dbReference type="InterPro" id="IPR010227">
    <property type="entry name" value="NADH_Q_OxRdtase_chainM/4"/>
</dbReference>
<dbReference type="GO" id="GO:0042773">
    <property type="term" value="P:ATP synthesis coupled electron transport"/>
    <property type="evidence" value="ECO:0007669"/>
    <property type="project" value="InterPro"/>
</dbReference>
<evidence type="ECO:0000256" key="2">
    <source>
        <dbReference type="ARBA" id="ARBA00009025"/>
    </source>
</evidence>
<organism evidence="9 10">
    <name type="scientific">Gemmatimonas aurantiaca (strain DSM 14586 / JCM 11422 / NBRC 100505 / T-27)</name>
    <dbReference type="NCBI Taxonomy" id="379066"/>
    <lineage>
        <taxon>Bacteria</taxon>
        <taxon>Pseudomonadati</taxon>
        <taxon>Gemmatimonadota</taxon>
        <taxon>Gemmatimonadia</taxon>
        <taxon>Gemmatimonadales</taxon>
        <taxon>Gemmatimonadaceae</taxon>
        <taxon>Gemmatimonas</taxon>
    </lineage>
</organism>
<feature type="transmembrane region" description="Helical" evidence="7">
    <location>
        <begin position="256"/>
        <end position="279"/>
    </location>
</feature>
<protein>
    <submittedName>
        <fullName evidence="9">NADH-quinone oxidoreductase chain M</fullName>
        <ecNumber evidence="9">1.6.5.11</ecNumber>
    </submittedName>
</protein>
<evidence type="ECO:0000259" key="8">
    <source>
        <dbReference type="Pfam" id="PF00361"/>
    </source>
</evidence>
<feature type="transmembrane region" description="Helical" evidence="7">
    <location>
        <begin position="155"/>
        <end position="175"/>
    </location>
</feature>